<comment type="subcellular location">
    <subcellularLocation>
        <location evidence="5">Cell membrane</location>
        <topology evidence="5">Multi-pass membrane protein</topology>
    </subcellularLocation>
    <subcellularLocation>
        <location evidence="1">Membrane</location>
        <topology evidence="1">Multi-pass membrane protein</topology>
    </subcellularLocation>
</comment>
<dbReference type="Proteomes" id="UP000582213">
    <property type="component" value="Unassembled WGS sequence"/>
</dbReference>
<dbReference type="InterPro" id="IPR000515">
    <property type="entry name" value="MetI-like"/>
</dbReference>
<gene>
    <name evidence="8" type="ORF">D1869_03415</name>
    <name evidence="7" type="ORF">HNQ62_002204</name>
</gene>
<dbReference type="InterPro" id="IPR025966">
    <property type="entry name" value="OppC_N"/>
</dbReference>
<evidence type="ECO:0000313" key="9">
    <source>
        <dbReference type="Proteomes" id="UP000427373"/>
    </source>
</evidence>
<dbReference type="SUPFAM" id="SSF161098">
    <property type="entry name" value="MetI-like"/>
    <property type="match status" value="1"/>
</dbReference>
<dbReference type="Proteomes" id="UP000427373">
    <property type="component" value="Chromosome"/>
</dbReference>
<keyword evidence="3 5" id="KW-1133">Transmembrane helix</keyword>
<keyword evidence="5" id="KW-0813">Transport</keyword>
<sequence length="482" mass="53158">MNKFVKDLLHRKSFIISVIIIAIFVFIAAAAPILTPYSNPYSTTEYFVAGPYAVPSWATIFPQYKLYPPNMQFALINPKIFGNASYSFNNGRYVITIPPGKYFNLTYTFYWKYIAPYSFSISFNVTPITTQGVQVNVYFINSTNFKYFLESFAPESYAFAFTYPIETLYLNKVNTITVNSLYLNPDNSPFFASLSAYEQTIYSLTFEDYTLGKPSEVSIMISIVNLGNTPAKIILTNPIFSDKGKAFGILGTDDNGASVFAEFVYGTRFDLILSLLASILIVGIGLVAGLIAGYVGGKADLILNSITDFFLTIPGLPFIIVLETVLLVSGVLAHISEADLILLIIAGLSWMGTMKIIRSVTLSIKSRTFIEATKALGGNSFYIIRRHVLPNILGVVFAQIAYDVPTVILIESGLDFLGLGITNFPTWGNMLGFATDAASSATSFAWWWVLPPGLGIVLLSIAFYYLGTALQDVLSPYRIRGE</sequence>
<feature type="transmembrane region" description="Helical" evidence="5">
    <location>
        <begin position="340"/>
        <end position="357"/>
    </location>
</feature>
<evidence type="ECO:0000259" key="6">
    <source>
        <dbReference type="PROSITE" id="PS50928"/>
    </source>
</evidence>
<evidence type="ECO:0000313" key="10">
    <source>
        <dbReference type="Proteomes" id="UP000582213"/>
    </source>
</evidence>
<feature type="transmembrane region" description="Helical" evidence="5">
    <location>
        <begin position="445"/>
        <end position="466"/>
    </location>
</feature>
<feature type="transmembrane region" description="Helical" evidence="5">
    <location>
        <begin position="309"/>
        <end position="334"/>
    </location>
</feature>
<dbReference type="GeneID" id="42800263"/>
<evidence type="ECO:0000256" key="5">
    <source>
        <dbReference type="RuleBase" id="RU363032"/>
    </source>
</evidence>
<keyword evidence="4 5" id="KW-0472">Membrane</keyword>
<evidence type="ECO:0000256" key="4">
    <source>
        <dbReference type="ARBA" id="ARBA00023136"/>
    </source>
</evidence>
<dbReference type="RefSeq" id="WP_156013914.1">
    <property type="nucleotide sequence ID" value="NZ_CP045484.1"/>
</dbReference>
<evidence type="ECO:0000256" key="1">
    <source>
        <dbReference type="ARBA" id="ARBA00004141"/>
    </source>
</evidence>
<dbReference type="OrthoDB" id="312811at2157"/>
<dbReference type="GO" id="GO:0055085">
    <property type="term" value="P:transmembrane transport"/>
    <property type="evidence" value="ECO:0007669"/>
    <property type="project" value="InterPro"/>
</dbReference>
<feature type="transmembrane region" description="Helical" evidence="5">
    <location>
        <begin position="271"/>
        <end position="297"/>
    </location>
</feature>
<dbReference type="CDD" id="cd06261">
    <property type="entry name" value="TM_PBP2"/>
    <property type="match status" value="1"/>
</dbReference>
<feature type="transmembrane region" description="Helical" evidence="5">
    <location>
        <begin position="12"/>
        <end position="34"/>
    </location>
</feature>
<dbReference type="KEGG" id="soh:D1869_03415"/>
<dbReference type="PANTHER" id="PTHR42729">
    <property type="entry name" value="OLIGO/DIPEPTIDE TRANSPORT, PERMEASE PROTEIN (DPPC-2)"/>
    <property type="match status" value="1"/>
</dbReference>
<comment type="similarity">
    <text evidence="5">Belongs to the binding-protein-dependent transport system permease family.</text>
</comment>
<dbReference type="PROSITE" id="PS50928">
    <property type="entry name" value="ABC_TM1"/>
    <property type="match status" value="1"/>
</dbReference>
<dbReference type="Gene3D" id="1.10.3720.10">
    <property type="entry name" value="MetI-like"/>
    <property type="match status" value="1"/>
</dbReference>
<organism evidence="8 9">
    <name type="scientific">Sulfurisphaera ohwakuensis</name>
    <dbReference type="NCBI Taxonomy" id="69656"/>
    <lineage>
        <taxon>Archaea</taxon>
        <taxon>Thermoproteota</taxon>
        <taxon>Thermoprotei</taxon>
        <taxon>Sulfolobales</taxon>
        <taxon>Sulfolobaceae</taxon>
        <taxon>Sulfurisphaera</taxon>
    </lineage>
</organism>
<accession>A0A650CF23</accession>
<evidence type="ECO:0000256" key="3">
    <source>
        <dbReference type="ARBA" id="ARBA00022989"/>
    </source>
</evidence>
<dbReference type="Pfam" id="PF12911">
    <property type="entry name" value="OppC_N"/>
    <property type="match status" value="1"/>
</dbReference>
<dbReference type="EMBL" id="JACHFY010000015">
    <property type="protein sequence ID" value="MBB5254430.1"/>
    <property type="molecule type" value="Genomic_DNA"/>
</dbReference>
<protein>
    <submittedName>
        <fullName evidence="8">ABC transporter permease subunit</fullName>
    </submittedName>
    <submittedName>
        <fullName evidence="7">Peptide/nickel transport system permease protein</fullName>
    </submittedName>
</protein>
<dbReference type="EMBL" id="CP045484">
    <property type="protein sequence ID" value="QGR16356.1"/>
    <property type="molecule type" value="Genomic_DNA"/>
</dbReference>
<reference evidence="8 9" key="1">
    <citation type="submission" date="2019-10" db="EMBL/GenBank/DDBJ databases">
        <title>Genome Sequences from Six Type Strain Members of the Archaeal Family Sulfolobaceae: Acidianus ambivalens, Acidianus infernus, Metallosphaera prunae, Stygiolobus azoricus, Sulfolobus metallicus, and Sulfurisphaera ohwakuensis.</title>
        <authorList>
            <person name="Counts J.A."/>
            <person name="Kelly R.M."/>
        </authorList>
    </citation>
    <scope>NUCLEOTIDE SEQUENCE [LARGE SCALE GENOMIC DNA]</scope>
    <source>
        <strain evidence="8 9">TA-1</strain>
    </source>
</reference>
<proteinExistence type="inferred from homology"/>
<evidence type="ECO:0000313" key="7">
    <source>
        <dbReference type="EMBL" id="MBB5254430.1"/>
    </source>
</evidence>
<keyword evidence="2 5" id="KW-0812">Transmembrane</keyword>
<dbReference type="AlphaFoldDB" id="A0A650CF23"/>
<dbReference type="InterPro" id="IPR035906">
    <property type="entry name" value="MetI-like_sf"/>
</dbReference>
<evidence type="ECO:0000313" key="8">
    <source>
        <dbReference type="EMBL" id="QGR16356.1"/>
    </source>
</evidence>
<dbReference type="Pfam" id="PF00528">
    <property type="entry name" value="BPD_transp_1"/>
    <property type="match status" value="1"/>
</dbReference>
<name>A0A650CF23_SULOH</name>
<dbReference type="PANTHER" id="PTHR42729:SF1">
    <property type="entry name" value="OLIGO_DIPEPTIDE TRANSPORT, PERMEASE PROTEIN (DPPC-2)"/>
    <property type="match status" value="1"/>
</dbReference>
<evidence type="ECO:0000256" key="2">
    <source>
        <dbReference type="ARBA" id="ARBA00022692"/>
    </source>
</evidence>
<keyword evidence="9" id="KW-1185">Reference proteome</keyword>
<feature type="domain" description="ABC transmembrane type-1" evidence="6">
    <location>
        <begin position="267"/>
        <end position="467"/>
    </location>
</feature>
<reference evidence="7 10" key="2">
    <citation type="submission" date="2020-08" db="EMBL/GenBank/DDBJ databases">
        <title>Genomic Encyclopedia of Type Strains, Phase IV (KMG-IV): sequencing the most valuable type-strain genomes for metagenomic binning, comparative biology and taxonomic classification.</title>
        <authorList>
            <person name="Goeker M."/>
        </authorList>
    </citation>
    <scope>NUCLEOTIDE SEQUENCE [LARGE SCALE GENOMIC DNA]</scope>
    <source>
        <strain evidence="7 10">DSM 12421</strain>
    </source>
</reference>
<dbReference type="GO" id="GO:0005886">
    <property type="term" value="C:plasma membrane"/>
    <property type="evidence" value="ECO:0007669"/>
    <property type="project" value="UniProtKB-SubCell"/>
</dbReference>
<feature type="transmembrane region" description="Helical" evidence="5">
    <location>
        <begin position="388"/>
        <end position="410"/>
    </location>
</feature>